<feature type="compositionally biased region" description="Basic and acidic residues" evidence="1">
    <location>
        <begin position="373"/>
        <end position="385"/>
    </location>
</feature>
<dbReference type="AlphaFoldDB" id="A0A1A0HDT8"/>
<dbReference type="EMBL" id="LXTC01000002">
    <property type="protein sequence ID" value="OBA22171.1"/>
    <property type="molecule type" value="Genomic_DNA"/>
</dbReference>
<reference evidence="2 3" key="1">
    <citation type="submission" date="2016-05" db="EMBL/GenBank/DDBJ databases">
        <title>Comparative genomics of biotechnologically important yeasts.</title>
        <authorList>
            <consortium name="DOE Joint Genome Institute"/>
            <person name="Riley R."/>
            <person name="Haridas S."/>
            <person name="Wolfe K.H."/>
            <person name="Lopes M.R."/>
            <person name="Hittinger C.T."/>
            <person name="Goker M."/>
            <person name="Salamov A."/>
            <person name="Wisecaver J."/>
            <person name="Long T.M."/>
            <person name="Aerts A.L."/>
            <person name="Barry K."/>
            <person name="Choi C."/>
            <person name="Clum A."/>
            <person name="Coughlan A.Y."/>
            <person name="Deshpande S."/>
            <person name="Douglass A.P."/>
            <person name="Hanson S.J."/>
            <person name="Klenk H.-P."/>
            <person name="LaButti K."/>
            <person name="Lapidus A."/>
            <person name="Lindquist E."/>
            <person name="Lipzen A."/>
            <person name="Meier-kolthoff J.P."/>
            <person name="Ohm R.A."/>
            <person name="Otillar R.P."/>
            <person name="Pangilinan J."/>
            <person name="Peng Y."/>
            <person name="Rokas A."/>
            <person name="Rosa C.A."/>
            <person name="Scheuner C."/>
            <person name="Sibirny A.A."/>
            <person name="Slot J.C."/>
            <person name="Stielow J.B."/>
            <person name="Sun H."/>
            <person name="Kurtzman C.P."/>
            <person name="Blackwell M."/>
            <person name="Grigoriev I.V."/>
            <person name="Jeffries T.W."/>
        </authorList>
    </citation>
    <scope>NUCLEOTIDE SEQUENCE [LARGE SCALE GENOMIC DNA]</scope>
    <source>
        <strain evidence="2 3">NRRL YB-4993</strain>
    </source>
</reference>
<name>A0A1A0HDT8_9ASCO</name>
<evidence type="ECO:0008006" key="4">
    <source>
        <dbReference type="Google" id="ProtNLM"/>
    </source>
</evidence>
<dbReference type="OrthoDB" id="514823at2759"/>
<dbReference type="InterPro" id="IPR041913">
    <property type="entry name" value="POLD3_sf"/>
</dbReference>
<proteinExistence type="predicted"/>
<feature type="compositionally biased region" description="Low complexity" evidence="1">
    <location>
        <begin position="337"/>
        <end position="348"/>
    </location>
</feature>
<feature type="compositionally biased region" description="Acidic residues" evidence="1">
    <location>
        <begin position="306"/>
        <end position="320"/>
    </location>
</feature>
<accession>A0A1A0HDT8</accession>
<keyword evidence="3" id="KW-1185">Reference proteome</keyword>
<sequence length="397" mass="44074">MDIAKEHVEYISSALKSHVVTYHTAARDLGIHVSKSKAMLLNYYQANKTRVAASFVATGTRLGNLAVRVFESEADLTENCDSFFDSVNTVHVYSLLANTNSFTLVAIAMEERIHCTNLEALDTYWDLGLIQGPTLERCLKARAAPSTIPKSHATAQLRPTESEETKSQSTPTDETEKPKPKLVYQSRKQQPKSSLLSSYVSRKSEKNSTTGKALGAPKRALLDRPLYEYKSRKLEQLQPKERVVVSTEGDENEVADELMEDAPPLTKPTVTESELHKMFLDDFTDDEKVDGALEMEVDQPIVVENTENEQSDAPMEEPAEPEIPQALLLPKNDIWKSMSSASPVPDSSTAKPASPAPETTVDDDGYFTLYKQSEPKPAPKTDGKKKQASVMSFFLKR</sequence>
<evidence type="ECO:0000313" key="2">
    <source>
        <dbReference type="EMBL" id="OBA22171.1"/>
    </source>
</evidence>
<feature type="region of interest" description="Disordered" evidence="1">
    <location>
        <begin position="249"/>
        <end position="273"/>
    </location>
</feature>
<dbReference type="Gene3D" id="3.90.1030.20">
    <property type="entry name" value="DNA polymerase delta, p66 (Cdc27) subunit, wHTH domain"/>
    <property type="match status" value="1"/>
</dbReference>
<dbReference type="RefSeq" id="XP_018712667.1">
    <property type="nucleotide sequence ID" value="XM_018857138.1"/>
</dbReference>
<feature type="compositionally biased region" description="Acidic residues" evidence="1">
    <location>
        <begin position="249"/>
        <end position="260"/>
    </location>
</feature>
<gene>
    <name evidence="2" type="ORF">METBIDRAFT_39424</name>
</gene>
<organism evidence="2 3">
    <name type="scientific">Metschnikowia bicuspidata var. bicuspidata NRRL YB-4993</name>
    <dbReference type="NCBI Taxonomy" id="869754"/>
    <lineage>
        <taxon>Eukaryota</taxon>
        <taxon>Fungi</taxon>
        <taxon>Dikarya</taxon>
        <taxon>Ascomycota</taxon>
        <taxon>Saccharomycotina</taxon>
        <taxon>Pichiomycetes</taxon>
        <taxon>Metschnikowiaceae</taxon>
        <taxon>Metschnikowia</taxon>
    </lineage>
</organism>
<comment type="caution">
    <text evidence="2">The sequence shown here is derived from an EMBL/GenBank/DDBJ whole genome shotgun (WGS) entry which is preliminary data.</text>
</comment>
<evidence type="ECO:0000313" key="3">
    <source>
        <dbReference type="Proteomes" id="UP000092555"/>
    </source>
</evidence>
<evidence type="ECO:0000256" key="1">
    <source>
        <dbReference type="SAM" id="MobiDB-lite"/>
    </source>
</evidence>
<feature type="compositionally biased region" description="Low complexity" evidence="1">
    <location>
        <begin position="192"/>
        <end position="201"/>
    </location>
</feature>
<dbReference type="GeneID" id="30030114"/>
<protein>
    <recommendedName>
        <fullName evidence="4">DNA polymerase delta subunit 3</fullName>
    </recommendedName>
</protein>
<feature type="region of interest" description="Disordered" evidence="1">
    <location>
        <begin position="149"/>
        <end position="217"/>
    </location>
</feature>
<dbReference type="Proteomes" id="UP000092555">
    <property type="component" value="Unassembled WGS sequence"/>
</dbReference>
<dbReference type="STRING" id="869754.A0A1A0HDT8"/>
<feature type="region of interest" description="Disordered" evidence="1">
    <location>
        <begin position="295"/>
        <end position="397"/>
    </location>
</feature>